<dbReference type="Gene3D" id="3.40.980.10">
    <property type="entry name" value="MoaB/Mog-like domain"/>
    <property type="match status" value="1"/>
</dbReference>
<dbReference type="SUPFAM" id="SSF53448">
    <property type="entry name" value="Nucleotide-diphospho-sugar transferases"/>
    <property type="match status" value="1"/>
</dbReference>
<dbReference type="CDD" id="cd03522">
    <property type="entry name" value="MoeA_like"/>
    <property type="match status" value="1"/>
</dbReference>
<dbReference type="InterPro" id="IPR012184">
    <property type="entry name" value="Bifunc_Mopterin-bd"/>
</dbReference>
<dbReference type="InterPro" id="IPR029044">
    <property type="entry name" value="Nucleotide-diphossugar_trans"/>
</dbReference>
<evidence type="ECO:0000256" key="1">
    <source>
        <dbReference type="SAM" id="MobiDB-lite"/>
    </source>
</evidence>
<keyword evidence="4" id="KW-1185">Reference proteome</keyword>
<dbReference type="AlphaFoldDB" id="D0LQ17"/>
<dbReference type="InterPro" id="IPR036425">
    <property type="entry name" value="MoaB/Mog-like_dom_sf"/>
</dbReference>
<proteinExistence type="predicted"/>
<dbReference type="SUPFAM" id="SSF53218">
    <property type="entry name" value="Molybdenum cofactor biosynthesis proteins"/>
    <property type="match status" value="1"/>
</dbReference>
<dbReference type="OrthoDB" id="9767940at2"/>
<feature type="domain" description="MobA-like NTP transferase" evidence="2">
    <location>
        <begin position="361"/>
        <end position="524"/>
    </location>
</feature>
<name>D0LQ17_HALO1</name>
<dbReference type="CDD" id="cd04182">
    <property type="entry name" value="GT_2_like_f"/>
    <property type="match status" value="1"/>
</dbReference>
<dbReference type="RefSeq" id="WP_012829652.1">
    <property type="nucleotide sequence ID" value="NC_013440.1"/>
</dbReference>
<feature type="region of interest" description="Disordered" evidence="1">
    <location>
        <begin position="551"/>
        <end position="575"/>
    </location>
</feature>
<dbReference type="Pfam" id="PF12804">
    <property type="entry name" value="NTP_transf_3"/>
    <property type="match status" value="1"/>
</dbReference>
<evidence type="ECO:0000313" key="4">
    <source>
        <dbReference type="Proteomes" id="UP000001880"/>
    </source>
</evidence>
<evidence type="ECO:0000313" key="3">
    <source>
        <dbReference type="EMBL" id="ACY17054.1"/>
    </source>
</evidence>
<sequence>MKFLRIAIAEAEGAVLAHTLRLGPGQVFKKGRVLDAADLEALRAAAQSEVFAAVLGPEDVSENLAAAQLGAALAGAGIRVAEAFTGRCNLFATSAGLARIDAERVHALNRLDEAITVATLEPLAPVRRGDMVATVKIIPFAAPRAAVAAGVALARSAGDERARDAADGADAAGVVAVAGFRPRRVGMVLTELPGVKESQLGRAAANMRARLQRFDCELSDELRCAHTPEAVAAAIVRLRQGGAGMVLVLGASAIVDRRDVVPSAIEDIGGVVEHFGMPVDPGNLLLIARLDEIPVLGVPGCARTLKPSGFDWVLARLCADVPVSRDDLAAMGVGGLLAEPPSRPQPRAARAAAPSRPRVAAVVLAAGRSARMGAENKLVVDVHGQPMVARVIDAVAASQVERVLVVTGHERERVEAALDGRAVEFVHNGDYRAGMSTSLRAGIAALGADADAVLVCLGDMPWIAPAQIDALIDAYQPVEGREICVPVHGDKRGNPVLFGARFFDQMAGLMGDVGARALLDEHDEAVCCVPVGSSSVLVDVDTVAALEKLRAEAPPAAPAASDAEGESASELEGRR</sequence>
<dbReference type="InterPro" id="IPR025877">
    <property type="entry name" value="MobA-like_NTP_Trfase"/>
</dbReference>
<feature type="compositionally biased region" description="Low complexity" evidence="1">
    <location>
        <begin position="552"/>
        <end position="562"/>
    </location>
</feature>
<organism evidence="3 4">
    <name type="scientific">Haliangium ochraceum (strain DSM 14365 / JCM 11303 / SMP-2)</name>
    <dbReference type="NCBI Taxonomy" id="502025"/>
    <lineage>
        <taxon>Bacteria</taxon>
        <taxon>Pseudomonadati</taxon>
        <taxon>Myxococcota</taxon>
        <taxon>Polyangia</taxon>
        <taxon>Haliangiales</taxon>
        <taxon>Kofleriaceae</taxon>
        <taxon>Haliangium</taxon>
    </lineage>
</organism>
<dbReference type="PANTHER" id="PTHR43777:SF1">
    <property type="entry name" value="MOLYBDENUM COFACTOR CYTIDYLYLTRANSFERASE"/>
    <property type="match status" value="1"/>
</dbReference>
<dbReference type="HOGENOM" id="CLU_505971_0_0_7"/>
<dbReference type="GO" id="GO:0016779">
    <property type="term" value="F:nucleotidyltransferase activity"/>
    <property type="evidence" value="ECO:0007669"/>
    <property type="project" value="UniProtKB-ARBA"/>
</dbReference>
<dbReference type="STRING" id="502025.Hoch_4563"/>
<dbReference type="EMBL" id="CP001804">
    <property type="protein sequence ID" value="ACY17054.1"/>
    <property type="molecule type" value="Genomic_DNA"/>
</dbReference>
<protein>
    <submittedName>
        <fullName evidence="3">4-diphosphocytidyl-2C-methyl-D-erythritolsynthas e</fullName>
    </submittedName>
</protein>
<dbReference type="Gene3D" id="3.90.550.10">
    <property type="entry name" value="Spore Coat Polysaccharide Biosynthesis Protein SpsA, Chain A"/>
    <property type="match status" value="1"/>
</dbReference>
<dbReference type="KEGG" id="hoh:Hoch_4563"/>
<dbReference type="eggNOG" id="COG2068">
    <property type="taxonomic scope" value="Bacteria"/>
</dbReference>
<dbReference type="Proteomes" id="UP000001880">
    <property type="component" value="Chromosome"/>
</dbReference>
<accession>D0LQ17</accession>
<dbReference type="PANTHER" id="PTHR43777">
    <property type="entry name" value="MOLYBDENUM COFACTOR CYTIDYLYLTRANSFERASE"/>
    <property type="match status" value="1"/>
</dbReference>
<reference evidence="3 4" key="1">
    <citation type="journal article" date="2010" name="Stand. Genomic Sci.">
        <title>Complete genome sequence of Haliangium ochraceum type strain (SMP-2).</title>
        <authorList>
            <consortium name="US DOE Joint Genome Institute (JGI-PGF)"/>
            <person name="Ivanova N."/>
            <person name="Daum C."/>
            <person name="Lang E."/>
            <person name="Abt B."/>
            <person name="Kopitz M."/>
            <person name="Saunders E."/>
            <person name="Lapidus A."/>
            <person name="Lucas S."/>
            <person name="Glavina Del Rio T."/>
            <person name="Nolan M."/>
            <person name="Tice H."/>
            <person name="Copeland A."/>
            <person name="Cheng J.F."/>
            <person name="Chen F."/>
            <person name="Bruce D."/>
            <person name="Goodwin L."/>
            <person name="Pitluck S."/>
            <person name="Mavromatis K."/>
            <person name="Pati A."/>
            <person name="Mikhailova N."/>
            <person name="Chen A."/>
            <person name="Palaniappan K."/>
            <person name="Land M."/>
            <person name="Hauser L."/>
            <person name="Chang Y.J."/>
            <person name="Jeffries C.D."/>
            <person name="Detter J.C."/>
            <person name="Brettin T."/>
            <person name="Rohde M."/>
            <person name="Goker M."/>
            <person name="Bristow J."/>
            <person name="Markowitz V."/>
            <person name="Eisen J.A."/>
            <person name="Hugenholtz P."/>
            <person name="Kyrpides N.C."/>
            <person name="Klenk H.P."/>
        </authorList>
    </citation>
    <scope>NUCLEOTIDE SEQUENCE [LARGE SCALE GENOMIC DNA]</scope>
    <source>
        <strain evidence="4">DSM 14365 / CIP 107738 / JCM 11303 / AJ 13395 / SMP-2</strain>
    </source>
</reference>
<dbReference type="PIRSF" id="PIRSF036626">
    <property type="entry name" value="MPTBd_MobAlike"/>
    <property type="match status" value="1"/>
</dbReference>
<evidence type="ECO:0000259" key="2">
    <source>
        <dbReference type="Pfam" id="PF12804"/>
    </source>
</evidence>
<gene>
    <name evidence="3" type="ordered locus">Hoch_4563</name>
</gene>